<comment type="caution">
    <text evidence="1">The sequence shown here is derived from an EMBL/GenBank/DDBJ whole genome shotgun (WGS) entry which is preliminary data.</text>
</comment>
<dbReference type="EMBL" id="JAAIKC010000001">
    <property type="protein sequence ID" value="NEW05807.1"/>
    <property type="molecule type" value="Genomic_DNA"/>
</dbReference>
<dbReference type="RefSeq" id="WP_163943158.1">
    <property type="nucleotide sequence ID" value="NZ_JAAIKC010000001.1"/>
</dbReference>
<name>A0A6G3ZWL3_9BACL</name>
<accession>A0A6G3ZWL3</accession>
<evidence type="ECO:0000313" key="1">
    <source>
        <dbReference type="EMBL" id="NEW05807.1"/>
    </source>
</evidence>
<proteinExistence type="predicted"/>
<reference evidence="1" key="1">
    <citation type="submission" date="2020-02" db="EMBL/GenBank/DDBJ databases">
        <authorList>
            <person name="Shen X.-R."/>
            <person name="Zhang Y.-X."/>
        </authorList>
    </citation>
    <scope>NUCLEOTIDE SEQUENCE</scope>
    <source>
        <strain evidence="1">SYP-B3998</strain>
    </source>
</reference>
<sequence length="51" mass="6453">MKKLRYRSYLLNNYDIVVFYWLEKGIFMVINITKRLVWEGYLYREKSQQNQ</sequence>
<dbReference type="AlphaFoldDB" id="A0A6G3ZWL3"/>
<protein>
    <submittedName>
        <fullName evidence="1">Uncharacterized protein</fullName>
    </submittedName>
</protein>
<gene>
    <name evidence="1" type="ORF">GK047_07215</name>
</gene>
<organism evidence="1">
    <name type="scientific">Paenibacillus sp. SYP-B3998</name>
    <dbReference type="NCBI Taxonomy" id="2678564"/>
    <lineage>
        <taxon>Bacteria</taxon>
        <taxon>Bacillati</taxon>
        <taxon>Bacillota</taxon>
        <taxon>Bacilli</taxon>
        <taxon>Bacillales</taxon>
        <taxon>Paenibacillaceae</taxon>
        <taxon>Paenibacillus</taxon>
    </lineage>
</organism>